<evidence type="ECO:0000313" key="2">
    <source>
        <dbReference type="Proteomes" id="UP000766336"/>
    </source>
</evidence>
<keyword evidence="2" id="KW-1185">Reference proteome</keyword>
<dbReference type="Proteomes" id="UP000766336">
    <property type="component" value="Unassembled WGS sequence"/>
</dbReference>
<dbReference type="RefSeq" id="WP_213669125.1">
    <property type="nucleotide sequence ID" value="NZ_JAHCDA010000001.1"/>
</dbReference>
<gene>
    <name evidence="1" type="ORF">KHU32_06160</name>
</gene>
<evidence type="ECO:0000313" key="1">
    <source>
        <dbReference type="EMBL" id="MBS7810512.1"/>
    </source>
</evidence>
<name>A0ABS5QAI2_9PROT</name>
<accession>A0ABS5QAI2</accession>
<sequence>MADVEARLDAIEAKLGRALEWMEFLAKRAGLPQMEDAAHVRPEFTERQLIIALLTAVGQIHERTTGEIMRIRIPTGAGGRLSFSSDGSYVPSRD</sequence>
<protein>
    <submittedName>
        <fullName evidence="1">Uncharacterized protein</fullName>
    </submittedName>
</protein>
<dbReference type="EMBL" id="JAHCDA010000001">
    <property type="protein sequence ID" value="MBS7810512.1"/>
    <property type="molecule type" value="Genomic_DNA"/>
</dbReference>
<comment type="caution">
    <text evidence="1">The sequence shown here is derived from an EMBL/GenBank/DDBJ whole genome shotgun (WGS) entry which is preliminary data.</text>
</comment>
<organism evidence="1 2">
    <name type="scientific">Roseococcus pinisoli</name>
    <dbReference type="NCBI Taxonomy" id="2835040"/>
    <lineage>
        <taxon>Bacteria</taxon>
        <taxon>Pseudomonadati</taxon>
        <taxon>Pseudomonadota</taxon>
        <taxon>Alphaproteobacteria</taxon>
        <taxon>Acetobacterales</taxon>
        <taxon>Roseomonadaceae</taxon>
        <taxon>Roseococcus</taxon>
    </lineage>
</organism>
<reference evidence="1 2" key="1">
    <citation type="submission" date="2021-05" db="EMBL/GenBank/DDBJ databases">
        <title>Roseococcus sp. XZZS9, whole genome shotgun sequencing project.</title>
        <authorList>
            <person name="Zhao G."/>
            <person name="Shen L."/>
        </authorList>
    </citation>
    <scope>NUCLEOTIDE SEQUENCE [LARGE SCALE GENOMIC DNA]</scope>
    <source>
        <strain evidence="1 2">XZZS9</strain>
    </source>
</reference>
<proteinExistence type="predicted"/>